<keyword evidence="5 6" id="KW-0539">Nucleus</keyword>
<reference evidence="9" key="1">
    <citation type="journal article" date="2014" name="Nat. Genet.">
        <title>A reference genome for common bean and genome-wide analysis of dual domestications.</title>
        <authorList>
            <person name="Schmutz J."/>
            <person name="McClean P.E."/>
            <person name="Mamidi S."/>
            <person name="Wu G.A."/>
            <person name="Cannon S.B."/>
            <person name="Grimwood J."/>
            <person name="Jenkins J."/>
            <person name="Shu S."/>
            <person name="Song Q."/>
            <person name="Chavarro C."/>
            <person name="Torres-Torres M."/>
            <person name="Geffroy V."/>
            <person name="Moghaddam S.M."/>
            <person name="Gao D."/>
            <person name="Abernathy B."/>
            <person name="Barry K."/>
            <person name="Blair M."/>
            <person name="Brick M.A."/>
            <person name="Chovatia M."/>
            <person name="Gepts P."/>
            <person name="Goodstein D.M."/>
            <person name="Gonzales M."/>
            <person name="Hellsten U."/>
            <person name="Hyten D.L."/>
            <person name="Jia G."/>
            <person name="Kelly J.D."/>
            <person name="Kudrna D."/>
            <person name="Lee R."/>
            <person name="Richard M.M."/>
            <person name="Miklas P.N."/>
            <person name="Osorno J.M."/>
            <person name="Rodrigues J."/>
            <person name="Thareau V."/>
            <person name="Urrea C.A."/>
            <person name="Wang M."/>
            <person name="Yu Y."/>
            <person name="Zhang M."/>
            <person name="Wing R.A."/>
            <person name="Cregan P.B."/>
            <person name="Rokhsar D.S."/>
            <person name="Jackson S.A."/>
        </authorList>
    </citation>
    <scope>NUCLEOTIDE SEQUENCE [LARGE SCALE GENOMIC DNA]</scope>
    <source>
        <strain evidence="9">cv. G19833</strain>
    </source>
</reference>
<dbReference type="STRING" id="3885.V7BY90"/>
<dbReference type="InterPro" id="IPR038933">
    <property type="entry name" value="Ovate"/>
</dbReference>
<dbReference type="PROSITE" id="PS51754">
    <property type="entry name" value="OVATE"/>
    <property type="match status" value="1"/>
</dbReference>
<dbReference type="Gramene" id="ESW22033">
    <property type="protein sequence ID" value="ESW22033"/>
    <property type="gene ID" value="PHAVU_005G121000g"/>
</dbReference>
<comment type="subcellular location">
    <subcellularLocation>
        <location evidence="1 6">Nucleus</location>
    </subcellularLocation>
</comment>
<dbReference type="InterPro" id="IPR006458">
    <property type="entry name" value="Ovate_C"/>
</dbReference>
<dbReference type="Pfam" id="PF04844">
    <property type="entry name" value="Ovate"/>
    <property type="match status" value="1"/>
</dbReference>
<feature type="domain" description="OVATE" evidence="7">
    <location>
        <begin position="86"/>
        <end position="145"/>
    </location>
</feature>
<name>V7BY90_PHAVU</name>
<dbReference type="AlphaFoldDB" id="V7BY90"/>
<evidence type="ECO:0000256" key="6">
    <source>
        <dbReference type="RuleBase" id="RU367028"/>
    </source>
</evidence>
<evidence type="ECO:0000256" key="3">
    <source>
        <dbReference type="ARBA" id="ARBA00023015"/>
    </source>
</evidence>
<evidence type="ECO:0000313" key="9">
    <source>
        <dbReference type="Proteomes" id="UP000000226"/>
    </source>
</evidence>
<sequence length="182" mass="20919">MSSKKRKRFMRGLFNTNGCCGCSNPKSYDVLQPSPKLKISVYQNTNPTISGENQPFSQLHTNHQNPNSNNNIMPKPNSKLIHSVAVEKDSNDPHKDFRDSILQMIFERQIYTKTDLQDLLECFLQLNAACHHQVIVRAFMEICQEIFPKKNIDADGNENTVKRSQILIQKYVVFLLLNIIPN</sequence>
<keyword evidence="2 6" id="KW-0678">Repressor</keyword>
<keyword evidence="4 6" id="KW-0804">Transcription</keyword>
<keyword evidence="9" id="KW-1185">Reference proteome</keyword>
<dbReference type="OMA" id="RPCPKII"/>
<evidence type="ECO:0000313" key="8">
    <source>
        <dbReference type="EMBL" id="ESW22033.1"/>
    </source>
</evidence>
<proteinExistence type="predicted"/>
<evidence type="ECO:0000256" key="5">
    <source>
        <dbReference type="ARBA" id="ARBA00023242"/>
    </source>
</evidence>
<dbReference type="OrthoDB" id="1928390at2759"/>
<evidence type="ECO:0000256" key="2">
    <source>
        <dbReference type="ARBA" id="ARBA00022491"/>
    </source>
</evidence>
<protein>
    <recommendedName>
        <fullName evidence="6">Transcription repressor</fullName>
    </recommendedName>
    <alternativeName>
        <fullName evidence="6">Ovate family protein</fullName>
    </alternativeName>
</protein>
<evidence type="ECO:0000256" key="4">
    <source>
        <dbReference type="ARBA" id="ARBA00023163"/>
    </source>
</evidence>
<evidence type="ECO:0000256" key="1">
    <source>
        <dbReference type="ARBA" id="ARBA00004123"/>
    </source>
</evidence>
<comment type="function">
    <text evidence="6">Transcriptional repressor that regulates multiple aspects of plant growth and development.</text>
</comment>
<dbReference type="NCBIfam" id="TIGR01568">
    <property type="entry name" value="A_thal_3678"/>
    <property type="match status" value="1"/>
</dbReference>
<dbReference type="PANTHER" id="PTHR33057:SF132">
    <property type="entry name" value="TRANSCRIPTION REPRESSOR"/>
    <property type="match status" value="1"/>
</dbReference>
<accession>V7BY90</accession>
<gene>
    <name evidence="8" type="ORF">PHAVU_005G121000g</name>
</gene>
<evidence type="ECO:0000259" key="7">
    <source>
        <dbReference type="PROSITE" id="PS51754"/>
    </source>
</evidence>
<dbReference type="eggNOG" id="ENOG502S0X5">
    <property type="taxonomic scope" value="Eukaryota"/>
</dbReference>
<dbReference type="GO" id="GO:0005634">
    <property type="term" value="C:nucleus"/>
    <property type="evidence" value="ECO:0007669"/>
    <property type="project" value="UniProtKB-SubCell"/>
</dbReference>
<dbReference type="PANTHER" id="PTHR33057">
    <property type="entry name" value="TRANSCRIPTION REPRESSOR OFP7-RELATED"/>
    <property type="match status" value="1"/>
</dbReference>
<keyword evidence="3 6" id="KW-0805">Transcription regulation</keyword>
<dbReference type="GO" id="GO:0045892">
    <property type="term" value="P:negative regulation of DNA-templated transcription"/>
    <property type="evidence" value="ECO:0007669"/>
    <property type="project" value="UniProtKB-UniRule"/>
</dbReference>
<organism evidence="8 9">
    <name type="scientific">Phaseolus vulgaris</name>
    <name type="common">Kidney bean</name>
    <name type="synonym">French bean</name>
    <dbReference type="NCBI Taxonomy" id="3885"/>
    <lineage>
        <taxon>Eukaryota</taxon>
        <taxon>Viridiplantae</taxon>
        <taxon>Streptophyta</taxon>
        <taxon>Embryophyta</taxon>
        <taxon>Tracheophyta</taxon>
        <taxon>Spermatophyta</taxon>
        <taxon>Magnoliopsida</taxon>
        <taxon>eudicotyledons</taxon>
        <taxon>Gunneridae</taxon>
        <taxon>Pentapetalae</taxon>
        <taxon>rosids</taxon>
        <taxon>fabids</taxon>
        <taxon>Fabales</taxon>
        <taxon>Fabaceae</taxon>
        <taxon>Papilionoideae</taxon>
        <taxon>50 kb inversion clade</taxon>
        <taxon>NPAAA clade</taxon>
        <taxon>indigoferoid/millettioid clade</taxon>
        <taxon>Phaseoleae</taxon>
        <taxon>Phaseolus</taxon>
    </lineage>
</organism>
<dbReference type="EMBL" id="CM002292">
    <property type="protein sequence ID" value="ESW22033.1"/>
    <property type="molecule type" value="Genomic_DNA"/>
</dbReference>
<dbReference type="Proteomes" id="UP000000226">
    <property type="component" value="Chromosome 5"/>
</dbReference>